<dbReference type="AlphaFoldDB" id="A0AAW2Q3V3"/>
<proteinExistence type="predicted"/>
<sequence>MKFTDSPVIELSVHDTRLSIQQDNGSMHVGTSVWPCSLVLVKFAERWDPLRCAADNPYADLLNFANKRGSSLCAEDPTRAFASGVCIRGDRCLCFQEKEEGGGAEFVTGLKIVVHDEKHRKGRPSSLCHPEIPNLSETRAKGVYFVILGFDVVILLVLLQDVLFGANTR</sequence>
<name>A0AAW2Q3V3_9LAMI</name>
<keyword evidence="1" id="KW-0812">Transmembrane</keyword>
<feature type="transmembrane region" description="Helical" evidence="1">
    <location>
        <begin position="142"/>
        <end position="164"/>
    </location>
</feature>
<accession>A0AAW2Q3V3</accession>
<dbReference type="EMBL" id="JACGWM010000007">
    <property type="protein sequence ID" value="KAL0362403.1"/>
    <property type="molecule type" value="Genomic_DNA"/>
</dbReference>
<evidence type="ECO:0000313" key="2">
    <source>
        <dbReference type="EMBL" id="KAL0362403.1"/>
    </source>
</evidence>
<organism evidence="2">
    <name type="scientific">Sesamum calycinum</name>
    <dbReference type="NCBI Taxonomy" id="2727403"/>
    <lineage>
        <taxon>Eukaryota</taxon>
        <taxon>Viridiplantae</taxon>
        <taxon>Streptophyta</taxon>
        <taxon>Embryophyta</taxon>
        <taxon>Tracheophyta</taxon>
        <taxon>Spermatophyta</taxon>
        <taxon>Magnoliopsida</taxon>
        <taxon>eudicotyledons</taxon>
        <taxon>Gunneridae</taxon>
        <taxon>Pentapetalae</taxon>
        <taxon>asterids</taxon>
        <taxon>lamiids</taxon>
        <taxon>Lamiales</taxon>
        <taxon>Pedaliaceae</taxon>
        <taxon>Sesamum</taxon>
    </lineage>
</organism>
<reference evidence="2" key="1">
    <citation type="submission" date="2020-06" db="EMBL/GenBank/DDBJ databases">
        <authorList>
            <person name="Li T."/>
            <person name="Hu X."/>
            <person name="Zhang T."/>
            <person name="Song X."/>
            <person name="Zhang H."/>
            <person name="Dai N."/>
            <person name="Sheng W."/>
            <person name="Hou X."/>
            <person name="Wei L."/>
        </authorList>
    </citation>
    <scope>NUCLEOTIDE SEQUENCE</scope>
    <source>
        <strain evidence="2">KEN8</strain>
        <tissue evidence="2">Leaf</tissue>
    </source>
</reference>
<keyword evidence="1" id="KW-1133">Transmembrane helix</keyword>
<gene>
    <name evidence="2" type="ORF">Scaly_1195500</name>
</gene>
<comment type="caution">
    <text evidence="2">The sequence shown here is derived from an EMBL/GenBank/DDBJ whole genome shotgun (WGS) entry which is preliminary data.</text>
</comment>
<keyword evidence="1" id="KW-0472">Membrane</keyword>
<reference evidence="2" key="2">
    <citation type="journal article" date="2024" name="Plant">
        <title>Genomic evolution and insights into agronomic trait innovations of Sesamum species.</title>
        <authorList>
            <person name="Miao H."/>
            <person name="Wang L."/>
            <person name="Qu L."/>
            <person name="Liu H."/>
            <person name="Sun Y."/>
            <person name="Le M."/>
            <person name="Wang Q."/>
            <person name="Wei S."/>
            <person name="Zheng Y."/>
            <person name="Lin W."/>
            <person name="Duan Y."/>
            <person name="Cao H."/>
            <person name="Xiong S."/>
            <person name="Wang X."/>
            <person name="Wei L."/>
            <person name="Li C."/>
            <person name="Ma Q."/>
            <person name="Ju M."/>
            <person name="Zhao R."/>
            <person name="Li G."/>
            <person name="Mu C."/>
            <person name="Tian Q."/>
            <person name="Mei H."/>
            <person name="Zhang T."/>
            <person name="Gao T."/>
            <person name="Zhang H."/>
        </authorList>
    </citation>
    <scope>NUCLEOTIDE SEQUENCE</scope>
    <source>
        <strain evidence="2">KEN8</strain>
    </source>
</reference>
<evidence type="ECO:0000256" key="1">
    <source>
        <dbReference type="SAM" id="Phobius"/>
    </source>
</evidence>
<protein>
    <submittedName>
        <fullName evidence="2">Uncharacterized protein</fullName>
    </submittedName>
</protein>